<sequence length="88" mass="9508">MSVSQQQVSESNEGQVNELSVNVLSLRVTLPPEFTPLGKPTGELIAVEHLLAQSNRGDLPGLLEGVQEDESPDVTILHSYSFPVFFSG</sequence>
<dbReference type="AlphaFoldDB" id="A0AAV6T767"/>
<dbReference type="EMBL" id="JAGKHQ010000001">
    <property type="protein sequence ID" value="KAG7525257.1"/>
    <property type="molecule type" value="Genomic_DNA"/>
</dbReference>
<comment type="caution">
    <text evidence="1">The sequence shown here is derived from an EMBL/GenBank/DDBJ whole genome shotgun (WGS) entry which is preliminary data.</text>
</comment>
<evidence type="ECO:0000313" key="1">
    <source>
        <dbReference type="EMBL" id="KAG7525257.1"/>
    </source>
</evidence>
<organism evidence="1 2">
    <name type="scientific">Solea senegalensis</name>
    <name type="common">Senegalese sole</name>
    <dbReference type="NCBI Taxonomy" id="28829"/>
    <lineage>
        <taxon>Eukaryota</taxon>
        <taxon>Metazoa</taxon>
        <taxon>Chordata</taxon>
        <taxon>Craniata</taxon>
        <taxon>Vertebrata</taxon>
        <taxon>Euteleostomi</taxon>
        <taxon>Actinopterygii</taxon>
        <taxon>Neopterygii</taxon>
        <taxon>Teleostei</taxon>
        <taxon>Neoteleostei</taxon>
        <taxon>Acanthomorphata</taxon>
        <taxon>Carangaria</taxon>
        <taxon>Pleuronectiformes</taxon>
        <taxon>Pleuronectoidei</taxon>
        <taxon>Soleidae</taxon>
        <taxon>Solea</taxon>
    </lineage>
</organism>
<dbReference type="Proteomes" id="UP000693946">
    <property type="component" value="Linkage Group LG1"/>
</dbReference>
<keyword evidence="2" id="KW-1185">Reference proteome</keyword>
<proteinExistence type="predicted"/>
<accession>A0AAV6T767</accession>
<reference evidence="1 2" key="1">
    <citation type="journal article" date="2021" name="Sci. Rep.">
        <title>Chromosome anchoring in Senegalese sole (Solea senegalensis) reveals sex-associated markers and genome rearrangements in flatfish.</title>
        <authorList>
            <person name="Guerrero-Cozar I."/>
            <person name="Gomez-Garrido J."/>
            <person name="Berbel C."/>
            <person name="Martinez-Blanch J.F."/>
            <person name="Alioto T."/>
            <person name="Claros M.G."/>
            <person name="Gagnaire P.A."/>
            <person name="Manchado M."/>
        </authorList>
    </citation>
    <scope>NUCLEOTIDE SEQUENCE [LARGE SCALE GENOMIC DNA]</scope>
    <source>
        <strain evidence="1">Sse05_10M</strain>
    </source>
</reference>
<gene>
    <name evidence="1" type="ORF">JOB18_024464</name>
</gene>
<evidence type="ECO:0000313" key="2">
    <source>
        <dbReference type="Proteomes" id="UP000693946"/>
    </source>
</evidence>
<protein>
    <submittedName>
        <fullName evidence="1">Uncharacterized protein</fullName>
    </submittedName>
</protein>
<name>A0AAV6T767_SOLSE</name>